<protein>
    <submittedName>
        <fullName evidence="1">Uncharacterized protein</fullName>
    </submittedName>
</protein>
<accession>A0A6J5MXK1</accession>
<name>A0A6J5MXK1_9CAUD</name>
<evidence type="ECO:0000313" key="1">
    <source>
        <dbReference type="EMBL" id="CAB4150667.1"/>
    </source>
</evidence>
<dbReference type="EMBL" id="LR796549">
    <property type="protein sequence ID" value="CAB4150667.1"/>
    <property type="molecule type" value="Genomic_DNA"/>
</dbReference>
<proteinExistence type="predicted"/>
<organism evidence="1">
    <name type="scientific">uncultured Caudovirales phage</name>
    <dbReference type="NCBI Taxonomy" id="2100421"/>
    <lineage>
        <taxon>Viruses</taxon>
        <taxon>Duplodnaviria</taxon>
        <taxon>Heunggongvirae</taxon>
        <taxon>Uroviricota</taxon>
        <taxon>Caudoviricetes</taxon>
        <taxon>Peduoviridae</taxon>
        <taxon>Maltschvirus</taxon>
        <taxon>Maltschvirus maltsch</taxon>
    </lineage>
</organism>
<reference evidence="1" key="1">
    <citation type="submission" date="2020-04" db="EMBL/GenBank/DDBJ databases">
        <authorList>
            <person name="Chiriac C."/>
            <person name="Salcher M."/>
            <person name="Ghai R."/>
            <person name="Kavagutti S V."/>
        </authorList>
    </citation>
    <scope>NUCLEOTIDE SEQUENCE</scope>
</reference>
<gene>
    <name evidence="1" type="ORF">UFOVP574_12</name>
</gene>
<sequence length="164" mass="17791">MSEEQVSPVFLTSIVGADSRTLEAREPTKAMLCLELLADGSTWQEVADSTGWSFNQISSVKSRHEVAIDIRKKQLAADGFEMAEGIRLLMKQKMAMLADNPDALAKVNVKDLALSYGIAVDKGMLALGENKMVIEHKAGKPSLEDAMKAIEDARAALQKEAISV</sequence>